<dbReference type="Gene3D" id="3.30.2130.10">
    <property type="entry name" value="VC0802-like"/>
    <property type="match status" value="1"/>
</dbReference>
<dbReference type="STRING" id="1300349.I603_1658"/>
<protein>
    <submittedName>
        <fullName evidence="3">ACT_7 domain-containing protein</fullName>
    </submittedName>
</protein>
<feature type="domain" description="CASTOR ACT" evidence="2">
    <location>
        <begin position="65"/>
        <end position="119"/>
    </location>
</feature>
<dbReference type="InterPro" id="IPR018717">
    <property type="entry name" value="DUF2241"/>
</dbReference>
<dbReference type="RefSeq" id="WP_232305296.1">
    <property type="nucleotide sequence ID" value="NZ_LZYB01000003.1"/>
</dbReference>
<evidence type="ECO:0000259" key="2">
    <source>
        <dbReference type="Pfam" id="PF13840"/>
    </source>
</evidence>
<dbReference type="Proteomes" id="UP000092484">
    <property type="component" value="Unassembled WGS sequence"/>
</dbReference>
<evidence type="ECO:0000313" key="3">
    <source>
        <dbReference type="EMBL" id="OBV11250.1"/>
    </source>
</evidence>
<name>A0A1A7BJ77_9SPHN</name>
<dbReference type="PANTHER" id="PTHR39199">
    <property type="entry name" value="BLR5128 PROTEIN"/>
    <property type="match status" value="1"/>
</dbReference>
<dbReference type="PATRIC" id="fig|1300349.4.peg.1653"/>
<organism evidence="3 4">
    <name type="scientific">Erythrobacter dokdonensis DSW-74</name>
    <dbReference type="NCBI Taxonomy" id="1300349"/>
    <lineage>
        <taxon>Bacteria</taxon>
        <taxon>Pseudomonadati</taxon>
        <taxon>Pseudomonadota</taxon>
        <taxon>Alphaproteobacteria</taxon>
        <taxon>Sphingomonadales</taxon>
        <taxon>Erythrobacteraceae</taxon>
        <taxon>Erythrobacter/Porphyrobacter group</taxon>
        <taxon>Erythrobacter</taxon>
    </lineage>
</organism>
<proteinExistence type="predicted"/>
<evidence type="ECO:0000259" key="1">
    <source>
        <dbReference type="Pfam" id="PF10000"/>
    </source>
</evidence>
<accession>A0A1A7BJ77</accession>
<keyword evidence="4" id="KW-1185">Reference proteome</keyword>
<comment type="caution">
    <text evidence="3">The sequence shown here is derived from an EMBL/GenBank/DDBJ whole genome shotgun (WGS) entry which is preliminary data.</text>
</comment>
<reference evidence="3 4" key="1">
    <citation type="submission" date="2016-06" db="EMBL/GenBank/DDBJ databases">
        <title>Genome sequence of Porphyrobacter dokdonensis DSW-74.</title>
        <authorList>
            <person name="Kim J.F."/>
            <person name="Song J.Y."/>
        </authorList>
    </citation>
    <scope>NUCLEOTIDE SEQUENCE [LARGE SCALE GENOMIC DNA]</scope>
    <source>
        <strain evidence="3 4">DSW-74</strain>
    </source>
</reference>
<dbReference type="AlphaFoldDB" id="A0A1A7BJ77"/>
<dbReference type="EMBL" id="LZYB01000003">
    <property type="protein sequence ID" value="OBV11250.1"/>
    <property type="molecule type" value="Genomic_DNA"/>
</dbReference>
<gene>
    <name evidence="3" type="ORF">I603_1658</name>
</gene>
<evidence type="ECO:0000313" key="4">
    <source>
        <dbReference type="Proteomes" id="UP000092484"/>
    </source>
</evidence>
<dbReference type="InterPro" id="IPR027795">
    <property type="entry name" value="CASTOR_ACT_dom"/>
</dbReference>
<dbReference type="InterPro" id="IPR045865">
    <property type="entry name" value="ACT-like_dom_sf"/>
</dbReference>
<dbReference type="PANTHER" id="PTHR39199:SF1">
    <property type="entry name" value="BLR5128 PROTEIN"/>
    <property type="match status" value="1"/>
</dbReference>
<dbReference type="Pfam" id="PF10000">
    <property type="entry name" value="ACT_3"/>
    <property type="match status" value="1"/>
</dbReference>
<dbReference type="Pfam" id="PF13840">
    <property type="entry name" value="ACT_7"/>
    <property type="match status" value="1"/>
</dbReference>
<feature type="domain" description="DUF2241" evidence="1">
    <location>
        <begin position="7"/>
        <end position="58"/>
    </location>
</feature>
<dbReference type="SUPFAM" id="SSF55021">
    <property type="entry name" value="ACT-like"/>
    <property type="match status" value="2"/>
</dbReference>
<sequence>MTARQPVSELAAMLAGMAPALDARAWFFEVVDGPPPADAFAVIREDEGITAIVPGERAGTPFARITLTVHSALEGVGLTAAVSAALADGGIACNVVAGYHHDHLFVPWERRDEALVILQRLAGGAG</sequence>